<organism evidence="1 2">
    <name type="scientific">Curtobacterium subtropicum</name>
    <dbReference type="NCBI Taxonomy" id="3055138"/>
    <lineage>
        <taxon>Bacteria</taxon>
        <taxon>Bacillati</taxon>
        <taxon>Actinomycetota</taxon>
        <taxon>Actinomycetes</taxon>
        <taxon>Micrococcales</taxon>
        <taxon>Microbacteriaceae</taxon>
        <taxon>Curtobacterium</taxon>
    </lineage>
</organism>
<name>A0ABT7TGY0_9MICO</name>
<accession>A0ABT7TGY0</accession>
<dbReference type="EMBL" id="JAUCMM010000006">
    <property type="protein sequence ID" value="MDM7888845.1"/>
    <property type="molecule type" value="Genomic_DNA"/>
</dbReference>
<reference evidence="1 2" key="1">
    <citation type="submission" date="2023-06" db="EMBL/GenBank/DDBJ databases">
        <authorList>
            <person name="Feng G."/>
            <person name="Li J."/>
            <person name="Zhu H."/>
        </authorList>
    </citation>
    <scope>NUCLEOTIDE SEQUENCE [LARGE SCALE GENOMIC DNA]</scope>
    <source>
        <strain evidence="1 2">RHCJP20</strain>
    </source>
</reference>
<dbReference type="Pfam" id="PF05045">
    <property type="entry name" value="RgpF"/>
    <property type="match status" value="1"/>
</dbReference>
<dbReference type="InterPro" id="IPR007739">
    <property type="entry name" value="RgpF"/>
</dbReference>
<dbReference type="Pfam" id="PF14307">
    <property type="entry name" value="Glyco_tran_WbsX"/>
    <property type="match status" value="1"/>
</dbReference>
<dbReference type="CDD" id="cd11579">
    <property type="entry name" value="Glyco_tran_WbsX"/>
    <property type="match status" value="1"/>
</dbReference>
<evidence type="ECO:0000313" key="2">
    <source>
        <dbReference type="Proteomes" id="UP001235720"/>
    </source>
</evidence>
<dbReference type="Gene3D" id="3.20.20.80">
    <property type="entry name" value="Glycosidases"/>
    <property type="match status" value="1"/>
</dbReference>
<comment type="caution">
    <text evidence="1">The sequence shown here is derived from an EMBL/GenBank/DDBJ whole genome shotgun (WGS) entry which is preliminary data.</text>
</comment>
<proteinExistence type="predicted"/>
<dbReference type="InterPro" id="IPR032719">
    <property type="entry name" value="WbsX"/>
</dbReference>
<dbReference type="RefSeq" id="WP_289470439.1">
    <property type="nucleotide sequence ID" value="NZ_JAUCMM010000006.1"/>
</dbReference>
<protein>
    <submittedName>
        <fullName evidence="1">Glycoside hydrolase family 99-like domain-containing protein</fullName>
    </submittedName>
</protein>
<dbReference type="PANTHER" id="PTHR41244">
    <property type="entry name" value="RHAMNAN SYNTHESIS F"/>
    <property type="match status" value="1"/>
</dbReference>
<dbReference type="Proteomes" id="UP001235720">
    <property type="component" value="Unassembled WGS sequence"/>
</dbReference>
<gene>
    <name evidence="1" type="ORF">QUG98_10305</name>
</gene>
<sequence>MVETPRRLTGRGTTIRIPTLAGAKRRLGRYRIRLGRALIRQAAAAEVGSRPPHDFRTWVERRSGGRFVGFPEQWRELVAAADAAVPATSTPLDRPRVAVVLHVHYPELVPGLVERLRAVPEPFDLVVTVTDGVAVDLDTSALELVRRVVVLPIENRGRDVLPLVSVVNAGLLDGYDAVLKVHTKRSAWRAGHATLSGSGAEWRDELLDAVLGSPEQVARVLEALRHSDAGMVTSGASIVGAEHWGADEPGVRSLLRRIELEDLPINLRFPGGSVYWAKGFVLRGLRALRMDRDDFPDERGEIDGTTAHAVERLLGVLTVESGLTVSAVDALPPRRPVPPVPAEVVPFYLPQFHTFPENDAWWGTGFTEWTNVTRAVPDHLGHAQPMLPGALGFYDLHRDEVRAAQTRLAQDAGLGVFMYYHYWFAGKQLMSMPLERLAASDLDQRFCVMWANEDWTRTWDGRGDSVLIAQDYDRVPAEDFIEHLLPLMADPRWYRIRGAAVVAVYRPAHLPDHRATIAAWRRRAEEAGVGPLHVLGVDVGAVFDGLGADGLADSGLDGLLGFPPHNHPWRWKEQGALEVRPAFVGRILEYRAMADETIDRLRAPGGLGDVAPGVMVGFDNTARRQLAPDLWYGANPFTFRRWLAEAVRSAERVTPDAPVVFLNAWNEWAEGAVLEPTERYGATYLDATASVLAR</sequence>
<evidence type="ECO:0000313" key="1">
    <source>
        <dbReference type="EMBL" id="MDM7888845.1"/>
    </source>
</evidence>
<dbReference type="PANTHER" id="PTHR41244:SF1">
    <property type="entry name" value="GLYCOSYLTRANSFERASE"/>
    <property type="match status" value="1"/>
</dbReference>
<keyword evidence="2" id="KW-1185">Reference proteome</keyword>